<reference evidence="6 7" key="1">
    <citation type="submission" date="2019-03" db="EMBL/GenBank/DDBJ databases">
        <title>Alkanindiges illinoisensis: a potential pathogenic isolated from ascites of a gastric cancer patient with abdominal metastasis.</title>
        <authorList>
            <person name="Hu X."/>
            <person name="Yang B."/>
            <person name="Yan X."/>
            <person name="Lin L."/>
            <person name="Zhao H."/>
            <person name="Zhou F."/>
            <person name="Su B."/>
            <person name="Chen J."/>
            <person name="Rui Y."/>
            <person name="Wang Q."/>
            <person name="Zheng L."/>
        </authorList>
    </citation>
    <scope>NUCLEOTIDE SEQUENCE [LARGE SCALE GENOMIC DNA]</scope>
    <source>
        <strain evidence="6 7">NFYY 23406</strain>
    </source>
</reference>
<keyword evidence="7" id="KW-1185">Reference proteome</keyword>
<organism evidence="6 7">
    <name type="scientific">Alkanindiges illinoisensis</name>
    <dbReference type="NCBI Taxonomy" id="197183"/>
    <lineage>
        <taxon>Bacteria</taxon>
        <taxon>Pseudomonadati</taxon>
        <taxon>Pseudomonadota</taxon>
        <taxon>Gammaproteobacteria</taxon>
        <taxon>Moraxellales</taxon>
        <taxon>Moraxellaceae</taxon>
        <taxon>Alkanindiges</taxon>
    </lineage>
</organism>
<dbReference type="GO" id="GO:0046872">
    <property type="term" value="F:metal ion binding"/>
    <property type="evidence" value="ECO:0007669"/>
    <property type="project" value="UniProtKB-KW"/>
</dbReference>
<dbReference type="STRING" id="1120977.GCA_000619845_00078"/>
<dbReference type="SUPFAM" id="SSF56281">
    <property type="entry name" value="Metallo-hydrolase/oxidoreductase"/>
    <property type="match status" value="1"/>
</dbReference>
<keyword evidence="4" id="KW-0862">Zinc</keyword>
<sequence length="274" mass="31354">MKIHHLNCGTFCPSCQRLLEGKGSWLQPATMCCHCLAIETTEGLILVDTGLGVQDVLTPKHLGHTFRNLMRPKLELEETALFQLDQMGFNRREVRHIVLTHLDLDHAGGIADFPAAKIHACSTEIEAALRPHWRDKLRYRAKQFEFNPKWAATINTTDTWFGFENIQRLKGIKEEIILVPLHGHTRGHCGVAVKQSSGKWLFHVGDLYMDRRSLYGKAPAAMKQCEKLLAVDNKKRLGYVKQVRQLIDEHSNAVEVFCAHDMSELNYYREQQID</sequence>
<name>A0A4Y7XG11_9GAMM</name>
<evidence type="ECO:0000256" key="4">
    <source>
        <dbReference type="ARBA" id="ARBA00022833"/>
    </source>
</evidence>
<dbReference type="RefSeq" id="WP_134242974.1">
    <property type="nucleotide sequence ID" value="NZ_SNTY01000003.1"/>
</dbReference>
<dbReference type="PANTHER" id="PTHR42978">
    <property type="entry name" value="QUORUM-QUENCHING LACTONASE YTNP-RELATED-RELATED"/>
    <property type="match status" value="1"/>
</dbReference>
<evidence type="ECO:0000259" key="5">
    <source>
        <dbReference type="SMART" id="SM00849"/>
    </source>
</evidence>
<dbReference type="InterPro" id="IPR051013">
    <property type="entry name" value="MBL_superfamily_lactonases"/>
</dbReference>
<feature type="domain" description="Metallo-beta-lactamase" evidence="5">
    <location>
        <begin position="32"/>
        <end position="260"/>
    </location>
</feature>
<dbReference type="CDD" id="cd07742">
    <property type="entry name" value="metallo-hydrolase-like_MBL-fold"/>
    <property type="match status" value="1"/>
</dbReference>
<keyword evidence="3 6" id="KW-0378">Hydrolase</keyword>
<dbReference type="SMART" id="SM00849">
    <property type="entry name" value="Lactamase_B"/>
    <property type="match status" value="1"/>
</dbReference>
<keyword evidence="2" id="KW-0479">Metal-binding</keyword>
<gene>
    <name evidence="6" type="ORF">E2B99_00030</name>
</gene>
<dbReference type="Pfam" id="PF00753">
    <property type="entry name" value="Lactamase_B"/>
    <property type="match status" value="1"/>
</dbReference>
<dbReference type="InterPro" id="IPR001279">
    <property type="entry name" value="Metallo-B-lactamas"/>
</dbReference>
<evidence type="ECO:0000313" key="6">
    <source>
        <dbReference type="EMBL" id="TEU30791.1"/>
    </source>
</evidence>
<evidence type="ECO:0000313" key="7">
    <source>
        <dbReference type="Proteomes" id="UP000297834"/>
    </source>
</evidence>
<evidence type="ECO:0000256" key="2">
    <source>
        <dbReference type="ARBA" id="ARBA00022723"/>
    </source>
</evidence>
<comment type="similarity">
    <text evidence="1">Belongs to the metallo-beta-lactamase superfamily.</text>
</comment>
<dbReference type="EMBL" id="SNTY01000003">
    <property type="protein sequence ID" value="TEU30791.1"/>
    <property type="molecule type" value="Genomic_DNA"/>
</dbReference>
<proteinExistence type="inferred from homology"/>
<evidence type="ECO:0000256" key="3">
    <source>
        <dbReference type="ARBA" id="ARBA00022801"/>
    </source>
</evidence>
<evidence type="ECO:0000256" key="1">
    <source>
        <dbReference type="ARBA" id="ARBA00007749"/>
    </source>
</evidence>
<protein>
    <submittedName>
        <fullName evidence="6">MBL fold metallo-hydrolase</fullName>
    </submittedName>
</protein>
<dbReference type="OrthoDB" id="5443440at2"/>
<comment type="caution">
    <text evidence="6">The sequence shown here is derived from an EMBL/GenBank/DDBJ whole genome shotgun (WGS) entry which is preliminary data.</text>
</comment>
<dbReference type="GO" id="GO:0016787">
    <property type="term" value="F:hydrolase activity"/>
    <property type="evidence" value="ECO:0007669"/>
    <property type="project" value="UniProtKB-KW"/>
</dbReference>
<dbReference type="Gene3D" id="3.60.15.10">
    <property type="entry name" value="Ribonuclease Z/Hydroxyacylglutathione hydrolase-like"/>
    <property type="match status" value="1"/>
</dbReference>
<dbReference type="InterPro" id="IPR036866">
    <property type="entry name" value="RibonucZ/Hydroxyglut_hydro"/>
</dbReference>
<dbReference type="PANTHER" id="PTHR42978:SF3">
    <property type="entry name" value="BLR3078 PROTEIN"/>
    <property type="match status" value="1"/>
</dbReference>
<dbReference type="AlphaFoldDB" id="A0A4Y7XG11"/>
<dbReference type="Proteomes" id="UP000297834">
    <property type="component" value="Unassembled WGS sequence"/>
</dbReference>
<accession>A0A4Y7XG11</accession>